<feature type="region of interest" description="Disordered" evidence="1">
    <location>
        <begin position="83"/>
        <end position="172"/>
    </location>
</feature>
<evidence type="ECO:0000313" key="3">
    <source>
        <dbReference type="Proteomes" id="UP000053105"/>
    </source>
</evidence>
<feature type="compositionally biased region" description="Basic and acidic residues" evidence="1">
    <location>
        <begin position="215"/>
        <end position="225"/>
    </location>
</feature>
<sequence>MYAKHAGCMACGKANVQYCGNVLAGKILIEKLERIDTIMRYQFYKEETLGGEDATGKPMSRERFETPLYTLNKEHTVKNNLLAIGGNNSNKRKNNDHASTLPSISNSRQEKRKKKRREDEKWYKPRRDEERLAKTQKEGCINRDAKEERKKENGRPSPEAFSREGRQRVSRELKVSWTKPRDKTRELIWCLPNNRVHFVSPARGNNAARPGGGEGYREEGQREDSWAGGAVSPLL</sequence>
<feature type="compositionally biased region" description="Polar residues" evidence="1">
    <location>
        <begin position="97"/>
        <end position="107"/>
    </location>
</feature>
<name>A0A0N1ITT2_9HYME</name>
<feature type="region of interest" description="Disordered" evidence="1">
    <location>
        <begin position="202"/>
        <end position="235"/>
    </location>
</feature>
<dbReference type="AlphaFoldDB" id="A0A0N1ITT2"/>
<proteinExistence type="predicted"/>
<dbReference type="EMBL" id="KQ435748">
    <property type="protein sequence ID" value="KOX76474.1"/>
    <property type="molecule type" value="Genomic_DNA"/>
</dbReference>
<protein>
    <submittedName>
        <fullName evidence="2">Uncharacterized protein</fullName>
    </submittedName>
</protein>
<gene>
    <name evidence="2" type="ORF">WN51_12155</name>
</gene>
<evidence type="ECO:0000313" key="2">
    <source>
        <dbReference type="EMBL" id="KOX76474.1"/>
    </source>
</evidence>
<organism evidence="2 3">
    <name type="scientific">Melipona quadrifasciata</name>
    <dbReference type="NCBI Taxonomy" id="166423"/>
    <lineage>
        <taxon>Eukaryota</taxon>
        <taxon>Metazoa</taxon>
        <taxon>Ecdysozoa</taxon>
        <taxon>Arthropoda</taxon>
        <taxon>Hexapoda</taxon>
        <taxon>Insecta</taxon>
        <taxon>Pterygota</taxon>
        <taxon>Neoptera</taxon>
        <taxon>Endopterygota</taxon>
        <taxon>Hymenoptera</taxon>
        <taxon>Apocrita</taxon>
        <taxon>Aculeata</taxon>
        <taxon>Apoidea</taxon>
        <taxon>Anthophila</taxon>
        <taxon>Apidae</taxon>
        <taxon>Melipona</taxon>
    </lineage>
</organism>
<keyword evidence="3" id="KW-1185">Reference proteome</keyword>
<dbReference type="Proteomes" id="UP000053105">
    <property type="component" value="Unassembled WGS sequence"/>
</dbReference>
<accession>A0A0N1ITT2</accession>
<reference evidence="2 3" key="1">
    <citation type="submission" date="2015-07" db="EMBL/GenBank/DDBJ databases">
        <title>The genome of Melipona quadrifasciata.</title>
        <authorList>
            <person name="Pan H."/>
            <person name="Kapheim K."/>
        </authorList>
    </citation>
    <scope>NUCLEOTIDE SEQUENCE [LARGE SCALE GENOMIC DNA]</scope>
    <source>
        <strain evidence="2">0111107301</strain>
        <tissue evidence="2">Whole body</tissue>
    </source>
</reference>
<feature type="compositionally biased region" description="Basic and acidic residues" evidence="1">
    <location>
        <begin position="117"/>
        <end position="154"/>
    </location>
</feature>
<evidence type="ECO:0000256" key="1">
    <source>
        <dbReference type="SAM" id="MobiDB-lite"/>
    </source>
</evidence>
<feature type="compositionally biased region" description="Basic and acidic residues" evidence="1">
    <location>
        <begin position="161"/>
        <end position="172"/>
    </location>
</feature>
<dbReference type="OrthoDB" id="10586400at2759"/>